<dbReference type="InParanoid" id="A0A078BA25"/>
<dbReference type="PANTHER" id="PTHR23506">
    <property type="entry name" value="GH10249P"/>
    <property type="match status" value="1"/>
</dbReference>
<feature type="transmembrane region" description="Helical" evidence="7">
    <location>
        <begin position="422"/>
        <end position="441"/>
    </location>
</feature>
<dbReference type="Pfam" id="PF07690">
    <property type="entry name" value="MFS_1"/>
    <property type="match status" value="1"/>
</dbReference>
<evidence type="ECO:0000256" key="1">
    <source>
        <dbReference type="ARBA" id="ARBA00004141"/>
    </source>
</evidence>
<dbReference type="OrthoDB" id="446368at2759"/>
<dbReference type="GO" id="GO:0016020">
    <property type="term" value="C:membrane"/>
    <property type="evidence" value="ECO:0007669"/>
    <property type="project" value="UniProtKB-SubCell"/>
</dbReference>
<gene>
    <name evidence="8" type="primary">Contig9312.g9950</name>
    <name evidence="8" type="ORF">STYLEM_19516</name>
</gene>
<feature type="transmembrane region" description="Helical" evidence="7">
    <location>
        <begin position="7"/>
        <end position="28"/>
    </location>
</feature>
<keyword evidence="9" id="KW-1185">Reference proteome</keyword>
<dbReference type="PANTHER" id="PTHR23506:SF26">
    <property type="entry name" value="MFS-TYPE TRANSPORTER SLC18B1"/>
    <property type="match status" value="1"/>
</dbReference>
<accession>A0A078BA25</accession>
<dbReference type="SUPFAM" id="SSF103473">
    <property type="entry name" value="MFS general substrate transporter"/>
    <property type="match status" value="1"/>
</dbReference>
<dbReference type="EMBL" id="CCKQ01018412">
    <property type="protein sequence ID" value="CDW90373.1"/>
    <property type="molecule type" value="Genomic_DNA"/>
</dbReference>
<dbReference type="InterPro" id="IPR036259">
    <property type="entry name" value="MFS_trans_sf"/>
</dbReference>
<feature type="transmembrane region" description="Helical" evidence="7">
    <location>
        <begin position="248"/>
        <end position="274"/>
    </location>
</feature>
<dbReference type="AlphaFoldDB" id="A0A078BA25"/>
<evidence type="ECO:0000256" key="3">
    <source>
        <dbReference type="ARBA" id="ARBA00022692"/>
    </source>
</evidence>
<keyword evidence="5 7" id="KW-0472">Membrane</keyword>
<evidence type="ECO:0000256" key="4">
    <source>
        <dbReference type="ARBA" id="ARBA00022989"/>
    </source>
</evidence>
<keyword evidence="4 7" id="KW-1133">Transmembrane helix</keyword>
<dbReference type="Gene3D" id="1.20.1250.20">
    <property type="entry name" value="MFS general substrate transporter like domains"/>
    <property type="match status" value="1"/>
</dbReference>
<evidence type="ECO:0000313" key="9">
    <source>
        <dbReference type="Proteomes" id="UP000039865"/>
    </source>
</evidence>
<name>A0A078BA25_STYLE</name>
<dbReference type="InterPro" id="IPR050930">
    <property type="entry name" value="MFS_Vesicular_Transporter"/>
</dbReference>
<comment type="subcellular location">
    <subcellularLocation>
        <location evidence="1">Membrane</location>
        <topology evidence="1">Multi-pass membrane protein</topology>
    </subcellularLocation>
</comment>
<feature type="transmembrane region" description="Helical" evidence="7">
    <location>
        <begin position="387"/>
        <end position="410"/>
    </location>
</feature>
<organism evidence="8 9">
    <name type="scientific">Stylonychia lemnae</name>
    <name type="common">Ciliate</name>
    <dbReference type="NCBI Taxonomy" id="5949"/>
    <lineage>
        <taxon>Eukaryota</taxon>
        <taxon>Sar</taxon>
        <taxon>Alveolata</taxon>
        <taxon>Ciliophora</taxon>
        <taxon>Intramacronucleata</taxon>
        <taxon>Spirotrichea</taxon>
        <taxon>Stichotrichia</taxon>
        <taxon>Sporadotrichida</taxon>
        <taxon>Oxytrichidae</taxon>
        <taxon>Stylonychinae</taxon>
        <taxon>Stylonychia</taxon>
    </lineage>
</organism>
<keyword evidence="2" id="KW-0813">Transport</keyword>
<evidence type="ECO:0000256" key="2">
    <source>
        <dbReference type="ARBA" id="ARBA00022448"/>
    </source>
</evidence>
<feature type="transmembrane region" description="Helical" evidence="7">
    <location>
        <begin position="87"/>
        <end position="105"/>
    </location>
</feature>
<protein>
    <submittedName>
        <fullName evidence="8">Major facilitator superfamily</fullName>
    </submittedName>
</protein>
<dbReference type="InterPro" id="IPR011701">
    <property type="entry name" value="MFS"/>
</dbReference>
<feature type="transmembrane region" description="Helical" evidence="7">
    <location>
        <begin position="342"/>
        <end position="361"/>
    </location>
</feature>
<sequence>MKITKTLFSLAFIHGLKEAFFLILAPFLPEQFEKKGISSIYFTPLFVQFIVCLQLKVLYRGFILYCPINWKVSIKTGKNQEGVVSQLEFASGWGGVLGFIISSFLSYVIGYQGPFIFSIFQSFLIKFIPRTHNSSEQLTARELIAQKLKDLAFNQSMVLNRLKSLSFEQSYNKNELKLEDIEMDDFEIKKKSGENSEKSSSGSSSSEKIDISPYIEDEELDQAFDIKIQAETQKKSEVSYFDIFKSKFGIFAAIDIVICCQIFTFTDTVMPYYLEENFKYSPSIVSLIFACQNFALMITCFLVPKLTKKYNLFLCIIIAQIVQGFGAQLIGPSEFLKIPNHISVMIIGLMINGMATNLSIIPPYKQLELCLLSQQGKNYDHEKVKDAVSGIFNALYDLGSTFGPIFGYFLTEATDFKMAANIHGYILIFVATMQLIIVYIPQKLEEKSSIKNNHKKQS</sequence>
<evidence type="ECO:0000313" key="8">
    <source>
        <dbReference type="EMBL" id="CDW90373.1"/>
    </source>
</evidence>
<feature type="region of interest" description="Disordered" evidence="6">
    <location>
        <begin position="190"/>
        <end position="209"/>
    </location>
</feature>
<dbReference type="GO" id="GO:0022857">
    <property type="term" value="F:transmembrane transporter activity"/>
    <property type="evidence" value="ECO:0007669"/>
    <property type="project" value="InterPro"/>
</dbReference>
<feature type="transmembrane region" description="Helical" evidence="7">
    <location>
        <begin position="310"/>
        <end position="330"/>
    </location>
</feature>
<reference evidence="8 9" key="1">
    <citation type="submission" date="2014-06" db="EMBL/GenBank/DDBJ databases">
        <authorList>
            <person name="Swart Estienne"/>
        </authorList>
    </citation>
    <scope>NUCLEOTIDE SEQUENCE [LARGE SCALE GENOMIC DNA]</scope>
    <source>
        <strain evidence="8 9">130c</strain>
    </source>
</reference>
<proteinExistence type="predicted"/>
<evidence type="ECO:0000256" key="6">
    <source>
        <dbReference type="SAM" id="MobiDB-lite"/>
    </source>
</evidence>
<evidence type="ECO:0000256" key="5">
    <source>
        <dbReference type="ARBA" id="ARBA00023136"/>
    </source>
</evidence>
<feature type="transmembrane region" description="Helical" evidence="7">
    <location>
        <begin position="280"/>
        <end position="303"/>
    </location>
</feature>
<dbReference type="Proteomes" id="UP000039865">
    <property type="component" value="Unassembled WGS sequence"/>
</dbReference>
<evidence type="ECO:0000256" key="7">
    <source>
        <dbReference type="SAM" id="Phobius"/>
    </source>
</evidence>
<keyword evidence="3 7" id="KW-0812">Transmembrane</keyword>